<feature type="region of interest" description="Disordered" evidence="1">
    <location>
        <begin position="1"/>
        <end position="21"/>
    </location>
</feature>
<dbReference type="Proteomes" id="UP000772434">
    <property type="component" value="Unassembled WGS sequence"/>
</dbReference>
<evidence type="ECO:0000313" key="2">
    <source>
        <dbReference type="EMBL" id="KAF9063843.1"/>
    </source>
</evidence>
<reference evidence="2" key="1">
    <citation type="submission" date="2020-11" db="EMBL/GenBank/DDBJ databases">
        <authorList>
            <consortium name="DOE Joint Genome Institute"/>
            <person name="Ahrendt S."/>
            <person name="Riley R."/>
            <person name="Andreopoulos W."/>
            <person name="Labutti K."/>
            <person name="Pangilinan J."/>
            <person name="Ruiz-Duenas F.J."/>
            <person name="Barrasa J.M."/>
            <person name="Sanchez-Garcia M."/>
            <person name="Camarero S."/>
            <person name="Miyauchi S."/>
            <person name="Serrano A."/>
            <person name="Linde D."/>
            <person name="Babiker R."/>
            <person name="Drula E."/>
            <person name="Ayuso-Fernandez I."/>
            <person name="Pacheco R."/>
            <person name="Padilla G."/>
            <person name="Ferreira P."/>
            <person name="Barriuso J."/>
            <person name="Kellner H."/>
            <person name="Castanera R."/>
            <person name="Alfaro M."/>
            <person name="Ramirez L."/>
            <person name="Pisabarro A.G."/>
            <person name="Kuo A."/>
            <person name="Tritt A."/>
            <person name="Lipzen A."/>
            <person name="He G."/>
            <person name="Yan M."/>
            <person name="Ng V."/>
            <person name="Cullen D."/>
            <person name="Martin F."/>
            <person name="Rosso M.-N."/>
            <person name="Henrissat B."/>
            <person name="Hibbett D."/>
            <person name="Martinez A.T."/>
            <person name="Grigoriev I.V."/>
        </authorList>
    </citation>
    <scope>NUCLEOTIDE SEQUENCE</scope>
    <source>
        <strain evidence="2">AH 40177</strain>
    </source>
</reference>
<keyword evidence="3" id="KW-1185">Reference proteome</keyword>
<comment type="caution">
    <text evidence="2">The sequence shown here is derived from an EMBL/GenBank/DDBJ whole genome shotgun (WGS) entry which is preliminary data.</text>
</comment>
<name>A0A9P5U3L5_9AGAR</name>
<dbReference type="OrthoDB" id="3060210at2759"/>
<evidence type="ECO:0000313" key="3">
    <source>
        <dbReference type="Proteomes" id="UP000772434"/>
    </source>
</evidence>
<evidence type="ECO:0000256" key="1">
    <source>
        <dbReference type="SAM" id="MobiDB-lite"/>
    </source>
</evidence>
<protein>
    <submittedName>
        <fullName evidence="2">Uncharacterized protein</fullName>
    </submittedName>
</protein>
<organism evidence="2 3">
    <name type="scientific">Rhodocollybia butyracea</name>
    <dbReference type="NCBI Taxonomy" id="206335"/>
    <lineage>
        <taxon>Eukaryota</taxon>
        <taxon>Fungi</taxon>
        <taxon>Dikarya</taxon>
        <taxon>Basidiomycota</taxon>
        <taxon>Agaricomycotina</taxon>
        <taxon>Agaricomycetes</taxon>
        <taxon>Agaricomycetidae</taxon>
        <taxon>Agaricales</taxon>
        <taxon>Marasmiineae</taxon>
        <taxon>Omphalotaceae</taxon>
        <taxon>Rhodocollybia</taxon>
    </lineage>
</organism>
<sequence length="239" mass="27139">MSETRPQHGPDTSSAREPQPNVDAQRALPLICDLVLSWLQNFLETIALYNQIPDITVPYQSYPLPRGFPFPDTRLAHDHNRSPMFLVDLLERCPLLSSAQGNTPEAVEILANDADIVLVQSDMFQWIEEVDRHDQVYRSIRASLVIHGYLRPRWNQEGSGNRMSPLVWELRWGPTTLAALEVDSRIFDLSSHILHSLSAEFVLKTLILSLQTRHAIILTKTMDDSITFFPGRRLDGGSD</sequence>
<accession>A0A9P5U3L5</accession>
<dbReference type="EMBL" id="JADNRY010000137">
    <property type="protein sequence ID" value="KAF9063843.1"/>
    <property type="molecule type" value="Genomic_DNA"/>
</dbReference>
<gene>
    <name evidence="2" type="ORF">BDP27DRAFT_1334513</name>
</gene>
<proteinExistence type="predicted"/>
<dbReference type="AlphaFoldDB" id="A0A9P5U3L5"/>